<sequence>MEHRIVVEFFHDVLCAWCYVLSPRVRRLVAGHPEVEVVHRAFALAPSPEDLVRMFGSAAQAKEEILGHWRAANRYDDDHRIDADRMAARIHPYPHSMPGLLACKAAEVQGGQEGHWAMFDRVQRAHLTECLDITDPEVLTMCATEVGLDVRRWQEDVQSPAVREAVERDRARALLYGVHAVPTLVADGRHVLSGARPYGELEAWATRVKKR</sequence>
<dbReference type="InterPro" id="IPR001853">
    <property type="entry name" value="DSBA-like_thioredoxin_dom"/>
</dbReference>
<dbReference type="Pfam" id="PF01323">
    <property type="entry name" value="DSBA"/>
    <property type="match status" value="1"/>
</dbReference>
<keyword evidence="3" id="KW-1015">Disulfide bond</keyword>
<protein>
    <submittedName>
        <fullName evidence="6">Thioredoxin</fullName>
    </submittedName>
</protein>
<dbReference type="InterPro" id="IPR036249">
    <property type="entry name" value="Thioredoxin-like_sf"/>
</dbReference>
<dbReference type="PANTHER" id="PTHR13887">
    <property type="entry name" value="GLUTATHIONE S-TRANSFERASE KAPPA"/>
    <property type="match status" value="1"/>
</dbReference>
<evidence type="ECO:0000313" key="7">
    <source>
        <dbReference type="Proteomes" id="UP001163687"/>
    </source>
</evidence>
<evidence type="ECO:0000256" key="3">
    <source>
        <dbReference type="ARBA" id="ARBA00023157"/>
    </source>
</evidence>
<evidence type="ECO:0000313" key="6">
    <source>
        <dbReference type="EMBL" id="BDG62386.1"/>
    </source>
</evidence>
<keyword evidence="7" id="KW-1185">Reference proteome</keyword>
<evidence type="ECO:0000256" key="4">
    <source>
        <dbReference type="ARBA" id="ARBA00023284"/>
    </source>
</evidence>
<dbReference type="PANTHER" id="PTHR13887:SF14">
    <property type="entry name" value="DISULFIDE BOND FORMATION PROTEIN D"/>
    <property type="match status" value="1"/>
</dbReference>
<dbReference type="Proteomes" id="UP001163687">
    <property type="component" value="Chromosome"/>
</dbReference>
<evidence type="ECO:0000259" key="5">
    <source>
        <dbReference type="Pfam" id="PF01323"/>
    </source>
</evidence>
<dbReference type="Gene3D" id="3.40.30.10">
    <property type="entry name" value="Glutaredoxin"/>
    <property type="match status" value="1"/>
</dbReference>
<organism evidence="6 7">
    <name type="scientific">Caldinitratiruptor microaerophilus</name>
    <dbReference type="NCBI Taxonomy" id="671077"/>
    <lineage>
        <taxon>Bacteria</taxon>
        <taxon>Bacillati</taxon>
        <taxon>Bacillota</taxon>
        <taxon>Clostridia</taxon>
        <taxon>Eubacteriales</taxon>
        <taxon>Symbiobacteriaceae</taxon>
        <taxon>Caldinitratiruptor</taxon>
    </lineage>
</organism>
<dbReference type="AlphaFoldDB" id="A0AA35G779"/>
<dbReference type="KEGG" id="cmic:caldi_34760"/>
<feature type="domain" description="DSBA-like thioredoxin" evidence="5">
    <location>
        <begin position="6"/>
        <end position="200"/>
    </location>
</feature>
<keyword evidence="1" id="KW-0732">Signal</keyword>
<name>A0AA35G779_9FIRM</name>
<keyword evidence="4" id="KW-0676">Redox-active center</keyword>
<dbReference type="EMBL" id="AP025628">
    <property type="protein sequence ID" value="BDG62386.1"/>
    <property type="molecule type" value="Genomic_DNA"/>
</dbReference>
<evidence type="ECO:0000256" key="1">
    <source>
        <dbReference type="ARBA" id="ARBA00022729"/>
    </source>
</evidence>
<accession>A0AA35G779</accession>
<proteinExistence type="predicted"/>
<evidence type="ECO:0000256" key="2">
    <source>
        <dbReference type="ARBA" id="ARBA00023002"/>
    </source>
</evidence>
<dbReference type="GO" id="GO:0016491">
    <property type="term" value="F:oxidoreductase activity"/>
    <property type="evidence" value="ECO:0007669"/>
    <property type="project" value="UniProtKB-KW"/>
</dbReference>
<gene>
    <name evidence="6" type="ORF">caldi_34760</name>
</gene>
<keyword evidence="2" id="KW-0560">Oxidoreductase</keyword>
<reference evidence="6" key="1">
    <citation type="submission" date="2022-03" db="EMBL/GenBank/DDBJ databases">
        <title>Complete genome sequence of Caldinitratiruptor microaerophilus.</title>
        <authorList>
            <person name="Mukaiyama R."/>
            <person name="Nishiyama T."/>
            <person name="Ueda K."/>
        </authorList>
    </citation>
    <scope>NUCLEOTIDE SEQUENCE</scope>
    <source>
        <strain evidence="6">JCM 16183</strain>
    </source>
</reference>
<dbReference type="SUPFAM" id="SSF52833">
    <property type="entry name" value="Thioredoxin-like"/>
    <property type="match status" value="1"/>
</dbReference>
<dbReference type="RefSeq" id="WP_264842974.1">
    <property type="nucleotide sequence ID" value="NZ_AP025628.1"/>
</dbReference>